<reference evidence="1" key="1">
    <citation type="submission" date="2020-10" db="EMBL/GenBank/DDBJ databases">
        <authorList>
            <person name="Gilroy R."/>
        </authorList>
    </citation>
    <scope>NUCLEOTIDE SEQUENCE</scope>
    <source>
        <strain evidence="1">B2-16538</strain>
    </source>
</reference>
<organism evidence="1 2">
    <name type="scientific">Candidatus Cryptobacteroides excrementavium</name>
    <dbReference type="NCBI Taxonomy" id="2840759"/>
    <lineage>
        <taxon>Bacteria</taxon>
        <taxon>Pseudomonadati</taxon>
        <taxon>Bacteroidota</taxon>
        <taxon>Bacteroidia</taxon>
        <taxon>Bacteroidales</taxon>
        <taxon>Candidatus Cryptobacteroides</taxon>
    </lineage>
</organism>
<comment type="caution">
    <text evidence="1">The sequence shown here is derived from an EMBL/GenBank/DDBJ whole genome shotgun (WGS) entry which is preliminary data.</text>
</comment>
<protein>
    <submittedName>
        <fullName evidence="1">WbqC family protein</fullName>
    </submittedName>
</protein>
<dbReference type="AlphaFoldDB" id="A0A9D9NQZ9"/>
<gene>
    <name evidence="1" type="ORF">IAB78_00360</name>
</gene>
<dbReference type="Proteomes" id="UP000823750">
    <property type="component" value="Unassembled WGS sequence"/>
</dbReference>
<dbReference type="InterPro" id="IPR014985">
    <property type="entry name" value="WbqC"/>
</dbReference>
<accession>A0A9D9NQZ9</accession>
<proteinExistence type="predicted"/>
<sequence>MPVLLTAAYFPPIEYFAAMAAGFTLSTDRVNPSIVYIEACENYQKQSWRNRCRFYSASGPQYLTFPVKHEGGSYQLPIKEIRIDYSLPWVVQHQRAIVSAYRTSAYFEYYQDDLFSILDSRPPTLWELDMALMQFFIEKTGIPVELHETDDYVKPSGICSDAGSPWHMYPEAGIYGCDLRERIHPKRPCGILSGLGLEKPYFQVFSGKYGFIPNLSIMDLLFNEGPDSILYLKRLDCPGVSRFV</sequence>
<reference evidence="1" key="2">
    <citation type="journal article" date="2021" name="PeerJ">
        <title>Extensive microbial diversity within the chicken gut microbiome revealed by metagenomics and culture.</title>
        <authorList>
            <person name="Gilroy R."/>
            <person name="Ravi A."/>
            <person name="Getino M."/>
            <person name="Pursley I."/>
            <person name="Horton D.L."/>
            <person name="Alikhan N.F."/>
            <person name="Baker D."/>
            <person name="Gharbi K."/>
            <person name="Hall N."/>
            <person name="Watson M."/>
            <person name="Adriaenssens E.M."/>
            <person name="Foster-Nyarko E."/>
            <person name="Jarju S."/>
            <person name="Secka A."/>
            <person name="Antonio M."/>
            <person name="Oren A."/>
            <person name="Chaudhuri R.R."/>
            <person name="La Ragione R."/>
            <person name="Hildebrand F."/>
            <person name="Pallen M.J."/>
        </authorList>
    </citation>
    <scope>NUCLEOTIDE SEQUENCE</scope>
    <source>
        <strain evidence="1">B2-16538</strain>
    </source>
</reference>
<evidence type="ECO:0000313" key="2">
    <source>
        <dbReference type="Proteomes" id="UP000823750"/>
    </source>
</evidence>
<evidence type="ECO:0000313" key="1">
    <source>
        <dbReference type="EMBL" id="MBO8484862.1"/>
    </source>
</evidence>
<name>A0A9D9NQZ9_9BACT</name>
<dbReference type="Pfam" id="PF08889">
    <property type="entry name" value="WbqC"/>
    <property type="match status" value="1"/>
</dbReference>
<dbReference type="EMBL" id="JADILX010000006">
    <property type="protein sequence ID" value="MBO8484862.1"/>
    <property type="molecule type" value="Genomic_DNA"/>
</dbReference>